<keyword evidence="4 9" id="KW-0863">Zinc-finger</keyword>
<feature type="region of interest" description="Disordered" evidence="10">
    <location>
        <begin position="707"/>
        <end position="756"/>
    </location>
</feature>
<evidence type="ECO:0000256" key="1">
    <source>
        <dbReference type="ARBA" id="ARBA00004123"/>
    </source>
</evidence>
<feature type="domain" description="C2H2-type" evidence="11">
    <location>
        <begin position="30"/>
        <end position="57"/>
    </location>
</feature>
<feature type="domain" description="C2H2-type" evidence="11">
    <location>
        <begin position="1023"/>
        <end position="1050"/>
    </location>
</feature>
<dbReference type="GO" id="GO:0000978">
    <property type="term" value="F:RNA polymerase II cis-regulatory region sequence-specific DNA binding"/>
    <property type="evidence" value="ECO:0007669"/>
    <property type="project" value="TreeGrafter"/>
</dbReference>
<dbReference type="Pfam" id="PF13909">
    <property type="entry name" value="zf-H2C2_5"/>
    <property type="match status" value="1"/>
</dbReference>
<organism evidence="12 13">
    <name type="scientific">Magallana gigas</name>
    <name type="common">Pacific oyster</name>
    <name type="synonym">Crassostrea gigas</name>
    <dbReference type="NCBI Taxonomy" id="29159"/>
    <lineage>
        <taxon>Eukaryota</taxon>
        <taxon>Metazoa</taxon>
        <taxon>Spiralia</taxon>
        <taxon>Lophotrochozoa</taxon>
        <taxon>Mollusca</taxon>
        <taxon>Bivalvia</taxon>
        <taxon>Autobranchia</taxon>
        <taxon>Pteriomorphia</taxon>
        <taxon>Ostreida</taxon>
        <taxon>Ostreoidea</taxon>
        <taxon>Ostreidae</taxon>
        <taxon>Magallana</taxon>
    </lineage>
</organism>
<evidence type="ECO:0000313" key="13">
    <source>
        <dbReference type="Proteomes" id="UP000005408"/>
    </source>
</evidence>
<evidence type="ECO:0000259" key="11">
    <source>
        <dbReference type="PROSITE" id="PS50157"/>
    </source>
</evidence>
<feature type="region of interest" description="Disordered" evidence="10">
    <location>
        <begin position="480"/>
        <end position="505"/>
    </location>
</feature>
<comment type="subcellular location">
    <subcellularLocation>
        <location evidence="1">Nucleus</location>
    </subcellularLocation>
</comment>
<feature type="region of interest" description="Disordered" evidence="10">
    <location>
        <begin position="983"/>
        <end position="1013"/>
    </location>
</feature>
<sequence>MDFSVKKFPLVAKAYCEDNVRIPSSIYHNFQCSECPKAFPSRAALLLHEYTHSPEKTSQCPLCECDFLDTNELHLHMVKHLSDKAFNDVMVRSKPEKVLKSPKADKIGKHDFLASFGLTTTSEAELLQKKDKESMLESNSSMDKKENNDYYARLGQVFSSDITPLNPLIAAKFAQMSPEEQAKAYIDAQKFIQAAMAMPQIFQGMEQMSGLNASQLKAFMPSLLPLGLSKSSANNAMSMSQLTTLAAMTSPALLTSVMGGQSLSSPLPTPPPSSESGSSGEMSDKYPNKNGVFQCKYCDLVFTNYRTMKGHTRTHLGLSPYKCNLCSYSSADKSTLIRHLRTHNGERPFQCRICDFAFTTKANCERHVRKKHGKYEKEEIDAAIGYNKYVAESSSTTENFQSPDTVCKYCGEDFKFFRALKHHLRSHSSCPQKPFLCMRCDIGFSTKANCVRHLQKQHPEVSQYQIEQFIHVNEPSLLEDGEKSFGEGMSDDSQTADTMDSSNGLPPLAHFSTKSLLSTESRTQSPVKMEPVTIKQEPMDMDDDLPLDFSVNKSSASTPDIKPKVDELPIDLSVKAKETSDSPRPNSRSIVYDTNVYQCQFCPLGISSQRMLERHLVQDHRHLLERMEKQAHKEAVSLESPTTKPSSSEDRIKILMRLPKTSTNARSLKVGMTKSDSNLTQVVDSASDLASVKKILDAAIQPFRSFPIDNSNLSGKSEDDSMDYSMEEDRRTKDLEEPPVLSPRSKGDTSSSLMEQDMPEIAESPEQFAKTFAQKIPKTVSEPADKLLVKKKRNSYADSPHKLQCPYCTRTFPWVSSLTRHLLTHTGQKPFKCPRCPVTFSTKSNRERHLIRKHGVNMMDPLSRQTMDRPYKCHLCVFSSFSTQGNLLKHYKERHVGCELPDTLADLDRAVTKGLSTTIPPHERGMYSVESYNRDNQLNKQDEQCLLSTSKSPDTPTAITTFIVPDDLKSDDDDDDDDIIPLSIDNSMEESSPKTPSSVIEFTGSGERQINPERDNYNVDKITSCWKCSEKFVSRKLLVRHLKEHNIDLPFKCYLCDASYETRKSCLDHQETAHSSDWKILKEKNKVDNVDIFAKHMDKVVENNCNKVDQGAVLEIPGQNADDPKMEVVSADYMQRKVYCSLCPKRFWSLQDLRRHMRSHTGERPFECDICHKRFTLKHSMMRHRKKHMDSGSLSPSDDEDNNNNQDEPGVSKLVTHHRPILPRMPTAIPVIPVTVMTDSSNATESRPQFITVTSTPIAPPSKASTTITMESDTKDNSADILHNLLGVDVGSIDQMLDSADSAAKLLGM</sequence>
<reference evidence="12" key="1">
    <citation type="submission" date="2022-08" db="UniProtKB">
        <authorList>
            <consortium name="EnsemblMetazoa"/>
        </authorList>
    </citation>
    <scope>IDENTIFICATION</scope>
    <source>
        <strain evidence="12">05x7-T-G4-1.051#20</strain>
    </source>
</reference>
<accession>A0A8W8KCQ7</accession>
<keyword evidence="5" id="KW-0862">Zinc</keyword>
<feature type="region of interest" description="Disordered" evidence="10">
    <location>
        <begin position="259"/>
        <end position="283"/>
    </location>
</feature>
<dbReference type="Pfam" id="PF13894">
    <property type="entry name" value="zf-C2H2_4"/>
    <property type="match status" value="1"/>
</dbReference>
<feature type="region of interest" description="Disordered" evidence="10">
    <location>
        <begin position="1182"/>
        <end position="1211"/>
    </location>
</feature>
<dbReference type="FunFam" id="3.30.160.60:FF:000448">
    <property type="entry name" value="RE1-silencing transcription factor A"/>
    <property type="match status" value="1"/>
</dbReference>
<keyword evidence="6" id="KW-0805">Transcription regulation</keyword>
<feature type="domain" description="C2H2-type" evidence="11">
    <location>
        <begin position="293"/>
        <end position="320"/>
    </location>
</feature>
<dbReference type="GO" id="GO:0001228">
    <property type="term" value="F:DNA-binding transcription activator activity, RNA polymerase II-specific"/>
    <property type="evidence" value="ECO:0007669"/>
    <property type="project" value="TreeGrafter"/>
</dbReference>
<proteinExistence type="predicted"/>
<evidence type="ECO:0000256" key="7">
    <source>
        <dbReference type="ARBA" id="ARBA00023163"/>
    </source>
</evidence>
<dbReference type="InterPro" id="IPR052795">
    <property type="entry name" value="RREB1"/>
</dbReference>
<dbReference type="FunFam" id="3.30.160.60:FF:002476">
    <property type="entry name" value="Ras responsive element binding protein 1a"/>
    <property type="match status" value="1"/>
</dbReference>
<dbReference type="FunFam" id="3.30.160.60:FF:001967">
    <property type="entry name" value="Ras-responsive element-binding protein"/>
    <property type="match status" value="1"/>
</dbReference>
<feature type="compositionally biased region" description="Basic and acidic residues" evidence="10">
    <location>
        <begin position="727"/>
        <end position="736"/>
    </location>
</feature>
<dbReference type="SUPFAM" id="SSF57667">
    <property type="entry name" value="beta-beta-alpha zinc fingers"/>
    <property type="match status" value="7"/>
</dbReference>
<dbReference type="PROSITE" id="PS50157">
    <property type="entry name" value="ZINC_FINGER_C2H2_2"/>
    <property type="match status" value="9"/>
</dbReference>
<evidence type="ECO:0000256" key="5">
    <source>
        <dbReference type="ARBA" id="ARBA00022833"/>
    </source>
</evidence>
<feature type="domain" description="C2H2-type" evidence="11">
    <location>
        <begin position="1138"/>
        <end position="1165"/>
    </location>
</feature>
<dbReference type="PANTHER" id="PTHR46451:SF1">
    <property type="entry name" value="RAS-RESPONSIVE ELEMENT-BINDING PROTEIN 1"/>
    <property type="match status" value="1"/>
</dbReference>
<evidence type="ECO:0000313" key="12">
    <source>
        <dbReference type="EnsemblMetazoa" id="G23339.1:cds"/>
    </source>
</evidence>
<feature type="domain" description="C2H2-type" evidence="11">
    <location>
        <begin position="405"/>
        <end position="432"/>
    </location>
</feature>
<dbReference type="GO" id="GO:0005634">
    <property type="term" value="C:nucleus"/>
    <property type="evidence" value="ECO:0007669"/>
    <property type="project" value="UniProtKB-SubCell"/>
</dbReference>
<dbReference type="PROSITE" id="PS00028">
    <property type="entry name" value="ZINC_FINGER_C2H2_1"/>
    <property type="match status" value="13"/>
</dbReference>
<evidence type="ECO:0000256" key="2">
    <source>
        <dbReference type="ARBA" id="ARBA00022723"/>
    </source>
</evidence>
<evidence type="ECO:0000256" key="10">
    <source>
        <dbReference type="SAM" id="MobiDB-lite"/>
    </source>
</evidence>
<feature type="domain" description="C2H2-type" evidence="11">
    <location>
        <begin position="1166"/>
        <end position="1193"/>
    </location>
</feature>
<dbReference type="PANTHER" id="PTHR46451">
    <property type="entry name" value="RAS-RESPONSIVE ELEMENT-BINDING PROTEIN 1"/>
    <property type="match status" value="1"/>
</dbReference>
<feature type="compositionally biased region" description="Polar residues" evidence="10">
    <location>
        <begin position="989"/>
        <end position="1000"/>
    </location>
</feature>
<evidence type="ECO:0000256" key="6">
    <source>
        <dbReference type="ARBA" id="ARBA00023015"/>
    </source>
</evidence>
<protein>
    <recommendedName>
        <fullName evidence="11">C2H2-type domain-containing protein</fullName>
    </recommendedName>
</protein>
<dbReference type="InterPro" id="IPR036236">
    <property type="entry name" value="Znf_C2H2_sf"/>
</dbReference>
<keyword evidence="13" id="KW-1185">Reference proteome</keyword>
<dbReference type="InterPro" id="IPR013087">
    <property type="entry name" value="Znf_C2H2_type"/>
</dbReference>
<keyword evidence="2" id="KW-0479">Metal-binding</keyword>
<dbReference type="Pfam" id="PF00096">
    <property type="entry name" value="zf-C2H2"/>
    <property type="match status" value="3"/>
</dbReference>
<keyword evidence="7" id="KW-0804">Transcription</keyword>
<dbReference type="Gene3D" id="3.30.160.60">
    <property type="entry name" value="Classic Zinc Finger"/>
    <property type="match status" value="10"/>
</dbReference>
<evidence type="ECO:0000256" key="9">
    <source>
        <dbReference type="PROSITE-ProRule" id="PRU00042"/>
    </source>
</evidence>
<feature type="domain" description="C2H2-type" evidence="11">
    <location>
        <begin position="349"/>
        <end position="377"/>
    </location>
</feature>
<keyword evidence="3" id="KW-0677">Repeat</keyword>
<evidence type="ECO:0000256" key="4">
    <source>
        <dbReference type="ARBA" id="ARBA00022771"/>
    </source>
</evidence>
<dbReference type="SMART" id="SM00355">
    <property type="entry name" value="ZnF_C2H2"/>
    <property type="match status" value="15"/>
</dbReference>
<evidence type="ECO:0000256" key="8">
    <source>
        <dbReference type="ARBA" id="ARBA00023242"/>
    </source>
</evidence>
<feature type="compositionally biased region" description="Polar residues" evidence="10">
    <location>
        <begin position="491"/>
        <end position="504"/>
    </location>
</feature>
<feature type="domain" description="C2H2-type" evidence="11">
    <location>
        <begin position="803"/>
        <end position="830"/>
    </location>
</feature>
<name>A0A8W8KCQ7_MAGGI</name>
<dbReference type="Proteomes" id="UP000005408">
    <property type="component" value="Unassembled WGS sequence"/>
</dbReference>
<feature type="domain" description="C2H2-type" evidence="11">
    <location>
        <begin position="321"/>
        <end position="348"/>
    </location>
</feature>
<evidence type="ECO:0000256" key="3">
    <source>
        <dbReference type="ARBA" id="ARBA00022737"/>
    </source>
</evidence>
<dbReference type="FunFam" id="3.30.160.60:FF:001289">
    <property type="entry name" value="Zinc finger protein 574"/>
    <property type="match status" value="1"/>
</dbReference>
<keyword evidence="8" id="KW-0539">Nucleus</keyword>
<dbReference type="EnsemblMetazoa" id="G23339.1">
    <property type="protein sequence ID" value="G23339.1:cds"/>
    <property type="gene ID" value="G23339"/>
</dbReference>
<dbReference type="GO" id="GO:0008270">
    <property type="term" value="F:zinc ion binding"/>
    <property type="evidence" value="ECO:0007669"/>
    <property type="project" value="UniProtKB-KW"/>
</dbReference>